<organism evidence="1 2">
    <name type="scientific">Streptosporangium nondiastaticum</name>
    <dbReference type="NCBI Taxonomy" id="35764"/>
    <lineage>
        <taxon>Bacteria</taxon>
        <taxon>Bacillati</taxon>
        <taxon>Actinomycetota</taxon>
        <taxon>Actinomycetes</taxon>
        <taxon>Streptosporangiales</taxon>
        <taxon>Streptosporangiaceae</taxon>
        <taxon>Streptosporangium</taxon>
    </lineage>
</organism>
<evidence type="ECO:0000313" key="1">
    <source>
        <dbReference type="EMBL" id="PSJ24762.1"/>
    </source>
</evidence>
<keyword evidence="1" id="KW-0547">Nucleotide-binding</keyword>
<sequence length="63" mass="6502">PGTALAGQAARGRGVSPRAFGRHRRAMARLTAELTAGRSPAGVTSVVLMDRGAVDVLREIAFA</sequence>
<keyword evidence="1" id="KW-0067">ATP-binding</keyword>
<dbReference type="Proteomes" id="UP000242427">
    <property type="component" value="Unassembled WGS sequence"/>
</dbReference>
<evidence type="ECO:0000313" key="2">
    <source>
        <dbReference type="Proteomes" id="UP000242427"/>
    </source>
</evidence>
<accession>A0A9X7JJE3</accession>
<protein>
    <submittedName>
        <fullName evidence="1">ATP-binding protein</fullName>
    </submittedName>
</protein>
<feature type="non-terminal residue" evidence="1">
    <location>
        <position position="1"/>
    </location>
</feature>
<keyword evidence="2" id="KW-1185">Reference proteome</keyword>
<dbReference type="AlphaFoldDB" id="A0A9X7JJE3"/>
<proteinExistence type="predicted"/>
<gene>
    <name evidence="1" type="ORF">B7P34_31620</name>
</gene>
<comment type="caution">
    <text evidence="1">The sequence shown here is derived from an EMBL/GenBank/DDBJ whole genome shotgun (WGS) entry which is preliminary data.</text>
</comment>
<dbReference type="GO" id="GO:0005524">
    <property type="term" value="F:ATP binding"/>
    <property type="evidence" value="ECO:0007669"/>
    <property type="project" value="UniProtKB-KW"/>
</dbReference>
<dbReference type="EMBL" id="PXWG01000161">
    <property type="protein sequence ID" value="PSJ24762.1"/>
    <property type="molecule type" value="Genomic_DNA"/>
</dbReference>
<reference evidence="1 2" key="1">
    <citation type="submission" date="2018-03" db="EMBL/GenBank/DDBJ databases">
        <title>Chitinolytic properties of Streptosporangium nondiastaticum TBG75A20.</title>
        <authorList>
            <person name="Gayathri V."/>
            <person name="Shiburaj S."/>
        </authorList>
    </citation>
    <scope>NUCLEOTIDE SEQUENCE [LARGE SCALE GENOMIC DNA]</scope>
    <source>
        <strain evidence="1 2">TBG75A20</strain>
    </source>
</reference>
<name>A0A9X7JJE3_9ACTN</name>